<organism evidence="1 2">
    <name type="scientific">Zalerion maritima</name>
    <dbReference type="NCBI Taxonomy" id="339359"/>
    <lineage>
        <taxon>Eukaryota</taxon>
        <taxon>Fungi</taxon>
        <taxon>Dikarya</taxon>
        <taxon>Ascomycota</taxon>
        <taxon>Pezizomycotina</taxon>
        <taxon>Sordariomycetes</taxon>
        <taxon>Lulworthiomycetidae</taxon>
        <taxon>Lulworthiales</taxon>
        <taxon>Lulworthiaceae</taxon>
        <taxon>Zalerion</taxon>
    </lineage>
</organism>
<protein>
    <submittedName>
        <fullName evidence="1">Isotrichodermin C-15 hydroxylase</fullName>
    </submittedName>
</protein>
<dbReference type="GO" id="GO:0005506">
    <property type="term" value="F:iron ion binding"/>
    <property type="evidence" value="ECO:0007669"/>
    <property type="project" value="InterPro"/>
</dbReference>
<proteinExistence type="predicted"/>
<dbReference type="GO" id="GO:0016705">
    <property type="term" value="F:oxidoreductase activity, acting on paired donors, with incorporation or reduction of molecular oxygen"/>
    <property type="evidence" value="ECO:0007669"/>
    <property type="project" value="InterPro"/>
</dbReference>
<accession>A0AAD5WXX1</accession>
<keyword evidence="2" id="KW-1185">Reference proteome</keyword>
<name>A0AAD5WXX1_9PEZI</name>
<comment type="caution">
    <text evidence="1">The sequence shown here is derived from an EMBL/GenBank/DDBJ whole genome shotgun (WGS) entry which is preliminary data.</text>
</comment>
<dbReference type="Gene3D" id="1.10.630.10">
    <property type="entry name" value="Cytochrome P450"/>
    <property type="match status" value="1"/>
</dbReference>
<sequence>MLFNVAPPDRKWKAQATPELNTGKMICSLYFHPFLKYPGPFLAKTTRFYSAYHARKGDVHLDMWRCHERGTKRHLPASRSLHQTDSLQPPSSSLIALLAHSRIAAEKRTSDAVALSPKVFPANASGATSRASWSRWRNFAIFSEEDLDQRKWRKNMDPWAWPASATASRSTSWPTSYSEAKDPETGDAFTLSGIAAENTSSVVASFSVGTRSCLKKPPAMAELQLVLASVLYKFGFELAAGKLGKVRGGNPKWKYVRHRSGNGPFLLFTPRE</sequence>
<dbReference type="AlphaFoldDB" id="A0AAD5WXX1"/>
<dbReference type="Proteomes" id="UP001201980">
    <property type="component" value="Unassembled WGS sequence"/>
</dbReference>
<dbReference type="SUPFAM" id="SSF48264">
    <property type="entry name" value="Cytochrome P450"/>
    <property type="match status" value="1"/>
</dbReference>
<evidence type="ECO:0000313" key="2">
    <source>
        <dbReference type="Proteomes" id="UP001201980"/>
    </source>
</evidence>
<reference evidence="1" key="1">
    <citation type="submission" date="2022-07" db="EMBL/GenBank/DDBJ databases">
        <title>Draft genome sequence of Zalerion maritima ATCC 34329, a (micro)plastics degrading marine fungus.</title>
        <authorList>
            <person name="Paco A."/>
            <person name="Goncalves M.F.M."/>
            <person name="Rocha-Santos T.A.P."/>
            <person name="Alves A."/>
        </authorList>
    </citation>
    <scope>NUCLEOTIDE SEQUENCE</scope>
    <source>
        <strain evidence="1">ATCC 34329</strain>
    </source>
</reference>
<dbReference type="GO" id="GO:0004497">
    <property type="term" value="F:monooxygenase activity"/>
    <property type="evidence" value="ECO:0007669"/>
    <property type="project" value="InterPro"/>
</dbReference>
<evidence type="ECO:0000313" key="1">
    <source>
        <dbReference type="EMBL" id="KAJ2906350.1"/>
    </source>
</evidence>
<dbReference type="InterPro" id="IPR036396">
    <property type="entry name" value="Cyt_P450_sf"/>
</dbReference>
<gene>
    <name evidence="1" type="ORF">MKZ38_002066</name>
</gene>
<dbReference type="GO" id="GO:0020037">
    <property type="term" value="F:heme binding"/>
    <property type="evidence" value="ECO:0007669"/>
    <property type="project" value="InterPro"/>
</dbReference>
<dbReference type="EMBL" id="JAKWBI020000015">
    <property type="protein sequence ID" value="KAJ2906350.1"/>
    <property type="molecule type" value="Genomic_DNA"/>
</dbReference>